<evidence type="ECO:0000256" key="1">
    <source>
        <dbReference type="SAM" id="MobiDB-lite"/>
    </source>
</evidence>
<keyword evidence="2" id="KW-1133">Transmembrane helix</keyword>
<reference evidence="3 4" key="1">
    <citation type="journal article" date="2020" name="Genome Biol. Evol.">
        <title>A new high-quality draft genome assembly of the Chinese cordyceps Ophiocordyceps sinensis.</title>
        <authorList>
            <person name="Shu R."/>
            <person name="Zhang J."/>
            <person name="Meng Q."/>
            <person name="Zhang H."/>
            <person name="Zhou G."/>
            <person name="Li M."/>
            <person name="Wu P."/>
            <person name="Zhao Y."/>
            <person name="Chen C."/>
            <person name="Qin Q."/>
        </authorList>
    </citation>
    <scope>NUCLEOTIDE SEQUENCE [LARGE SCALE GENOMIC DNA]</scope>
    <source>
        <strain evidence="3 4">IOZ07</strain>
    </source>
</reference>
<keyword evidence="2" id="KW-0472">Membrane</keyword>
<feature type="region of interest" description="Disordered" evidence="1">
    <location>
        <begin position="179"/>
        <end position="218"/>
    </location>
</feature>
<feature type="compositionally biased region" description="Basic and acidic residues" evidence="1">
    <location>
        <begin position="179"/>
        <end position="191"/>
    </location>
</feature>
<dbReference type="AlphaFoldDB" id="A0A8H4LWI2"/>
<keyword evidence="2" id="KW-0812">Transmembrane</keyword>
<dbReference type="EMBL" id="JAAVMX010000007">
    <property type="protein sequence ID" value="KAF4506536.1"/>
    <property type="molecule type" value="Genomic_DNA"/>
</dbReference>
<feature type="region of interest" description="Disordered" evidence="1">
    <location>
        <begin position="83"/>
        <end position="109"/>
    </location>
</feature>
<proteinExistence type="predicted"/>
<protein>
    <submittedName>
        <fullName evidence="3">Uncharacterized protein</fullName>
    </submittedName>
</protein>
<dbReference type="Proteomes" id="UP000557566">
    <property type="component" value="Unassembled WGS sequence"/>
</dbReference>
<feature type="compositionally biased region" description="Low complexity" evidence="1">
    <location>
        <begin position="94"/>
        <end position="103"/>
    </location>
</feature>
<sequence>MVVTRPQTSIAAMLKHADDLCAKADKRIRDVLWALRCDITKQGIPAASPREILDRYHSTDLITDSLSPLHQARMKELLGSLALPRDGRGRSSRRPSPARTATALPGPVYEAAPPVSTMATVPTLEPTVQAPKVRLPTGTTAVIWVVVGSIVVGAVPMVAYLLQGWFFLGAYSRDNGGAHDGAHDGARDGARDAANGVDNHDAGHGIDNHDARRSRRQR</sequence>
<accession>A0A8H4LWI2</accession>
<gene>
    <name evidence="3" type="ORF">G6O67_006612</name>
</gene>
<feature type="transmembrane region" description="Helical" evidence="2">
    <location>
        <begin position="141"/>
        <end position="162"/>
    </location>
</feature>
<keyword evidence="4" id="KW-1185">Reference proteome</keyword>
<comment type="caution">
    <text evidence="3">The sequence shown here is derived from an EMBL/GenBank/DDBJ whole genome shotgun (WGS) entry which is preliminary data.</text>
</comment>
<name>A0A8H4LWI2_9HYPO</name>
<evidence type="ECO:0000313" key="4">
    <source>
        <dbReference type="Proteomes" id="UP000557566"/>
    </source>
</evidence>
<organism evidence="3 4">
    <name type="scientific">Ophiocordyceps sinensis</name>
    <dbReference type="NCBI Taxonomy" id="72228"/>
    <lineage>
        <taxon>Eukaryota</taxon>
        <taxon>Fungi</taxon>
        <taxon>Dikarya</taxon>
        <taxon>Ascomycota</taxon>
        <taxon>Pezizomycotina</taxon>
        <taxon>Sordariomycetes</taxon>
        <taxon>Hypocreomycetidae</taxon>
        <taxon>Hypocreales</taxon>
        <taxon>Ophiocordycipitaceae</taxon>
        <taxon>Ophiocordyceps</taxon>
    </lineage>
</organism>
<evidence type="ECO:0000313" key="3">
    <source>
        <dbReference type="EMBL" id="KAF4506536.1"/>
    </source>
</evidence>
<feature type="compositionally biased region" description="Basic and acidic residues" evidence="1">
    <location>
        <begin position="198"/>
        <end position="211"/>
    </location>
</feature>
<evidence type="ECO:0000256" key="2">
    <source>
        <dbReference type="SAM" id="Phobius"/>
    </source>
</evidence>